<dbReference type="AlphaFoldDB" id="A0A7E4W8W0"/>
<evidence type="ECO:0000313" key="1">
    <source>
        <dbReference type="Proteomes" id="UP000492821"/>
    </source>
</evidence>
<sequence>MPFPFHVLPYGLRQRIRELVTPPEAYDLQIAVGNDTSGLQPVTILKTIQSVEICDDDAEDVIIGQGLFNFKDQTISEIPQNTVFNATDYLKLKHTTENVLNNPVFHYLHLKNTEGLIIHANMVTQELLQLLAQKVSPTTLELKFRETEVLLPDIFSMFANIQSLAYSNLYCGWARDLANAAKRNICFSNYNVEARFEDVFNFDAGDVDRLLKVCNNLNTTDNWSLFLYCTLSDDMDIPKAKSDITKYMGSNFKRADSSNGIRLCVSLKKVALFGASECTNIEFILNE</sequence>
<proteinExistence type="predicted"/>
<reference evidence="1" key="1">
    <citation type="journal article" date="2013" name="Genetics">
        <title>The draft genome and transcriptome of Panagrellus redivivus are shaped by the harsh demands of a free-living lifestyle.</title>
        <authorList>
            <person name="Srinivasan J."/>
            <person name="Dillman A.R."/>
            <person name="Macchietto M.G."/>
            <person name="Heikkinen L."/>
            <person name="Lakso M."/>
            <person name="Fracchia K.M."/>
            <person name="Antoshechkin I."/>
            <person name="Mortazavi A."/>
            <person name="Wong G."/>
            <person name="Sternberg P.W."/>
        </authorList>
    </citation>
    <scope>NUCLEOTIDE SEQUENCE [LARGE SCALE GENOMIC DNA]</scope>
    <source>
        <strain evidence="1">MT8872</strain>
    </source>
</reference>
<accession>A0A7E4W8W0</accession>
<keyword evidence="1" id="KW-1185">Reference proteome</keyword>
<protein>
    <submittedName>
        <fullName evidence="2">FTH domain-containing protein</fullName>
    </submittedName>
</protein>
<dbReference type="Proteomes" id="UP000492821">
    <property type="component" value="Unassembled WGS sequence"/>
</dbReference>
<evidence type="ECO:0000313" key="2">
    <source>
        <dbReference type="WBParaSite" id="Pan_g8735.t2"/>
    </source>
</evidence>
<name>A0A7E4W8W0_PANRE</name>
<dbReference type="WBParaSite" id="Pan_g8735.t2">
    <property type="protein sequence ID" value="Pan_g8735.t2"/>
    <property type="gene ID" value="Pan_g8735"/>
</dbReference>
<reference evidence="2" key="2">
    <citation type="submission" date="2020-10" db="UniProtKB">
        <authorList>
            <consortium name="WormBaseParasite"/>
        </authorList>
    </citation>
    <scope>IDENTIFICATION</scope>
</reference>
<organism evidence="1 2">
    <name type="scientific">Panagrellus redivivus</name>
    <name type="common">Microworm</name>
    <dbReference type="NCBI Taxonomy" id="6233"/>
    <lineage>
        <taxon>Eukaryota</taxon>
        <taxon>Metazoa</taxon>
        <taxon>Ecdysozoa</taxon>
        <taxon>Nematoda</taxon>
        <taxon>Chromadorea</taxon>
        <taxon>Rhabditida</taxon>
        <taxon>Tylenchina</taxon>
        <taxon>Panagrolaimomorpha</taxon>
        <taxon>Panagrolaimoidea</taxon>
        <taxon>Panagrolaimidae</taxon>
        <taxon>Panagrellus</taxon>
    </lineage>
</organism>